<organism evidence="2 3">
    <name type="scientific">Aquimarina gracilis</name>
    <dbReference type="NCBI Taxonomy" id="874422"/>
    <lineage>
        <taxon>Bacteria</taxon>
        <taxon>Pseudomonadati</taxon>
        <taxon>Bacteroidota</taxon>
        <taxon>Flavobacteriia</taxon>
        <taxon>Flavobacteriales</taxon>
        <taxon>Flavobacteriaceae</taxon>
        <taxon>Aquimarina</taxon>
    </lineage>
</organism>
<accession>A0ABU5ZP07</accession>
<feature type="region of interest" description="Disordered" evidence="1">
    <location>
        <begin position="30"/>
        <end position="67"/>
    </location>
</feature>
<keyword evidence="3" id="KW-1185">Reference proteome</keyword>
<dbReference type="Proteomes" id="UP001327027">
    <property type="component" value="Unassembled WGS sequence"/>
</dbReference>
<dbReference type="RefSeq" id="WP_324177939.1">
    <property type="nucleotide sequence ID" value="NZ_BAABAW010000001.1"/>
</dbReference>
<sequence length="67" mass="6853">MKKAKSIRLALNKNIISKLGQKKIMGGITTNPTNTLNNGDCASIAPDPTVPMPPTAETSPNAGCGCG</sequence>
<protein>
    <recommendedName>
        <fullName evidence="4">Natural product</fullName>
    </recommendedName>
</protein>
<reference evidence="2 3" key="1">
    <citation type="journal article" date="2013" name="Int. J. Syst. Evol. Microbiol.">
        <title>Aquimarina gracilis sp. nov., isolated from the gut microflora of a mussel, Mytilus coruscus, and emended description of Aquimarina spongiae.</title>
        <authorList>
            <person name="Park S.C."/>
            <person name="Choe H.N."/>
            <person name="Baik K.S."/>
            <person name="Seong C.N."/>
        </authorList>
    </citation>
    <scope>NUCLEOTIDE SEQUENCE [LARGE SCALE GENOMIC DNA]</scope>
    <source>
        <strain evidence="2 3">PSC32</strain>
    </source>
</reference>
<evidence type="ECO:0008006" key="4">
    <source>
        <dbReference type="Google" id="ProtNLM"/>
    </source>
</evidence>
<name>A0ABU5ZP07_9FLAO</name>
<feature type="compositionally biased region" description="Polar residues" evidence="1">
    <location>
        <begin position="30"/>
        <end position="40"/>
    </location>
</feature>
<comment type="caution">
    <text evidence="2">The sequence shown here is derived from an EMBL/GenBank/DDBJ whole genome shotgun (WGS) entry which is preliminary data.</text>
</comment>
<proteinExistence type="predicted"/>
<evidence type="ECO:0000256" key="1">
    <source>
        <dbReference type="SAM" id="MobiDB-lite"/>
    </source>
</evidence>
<gene>
    <name evidence="2" type="ORF">U6A24_00350</name>
</gene>
<evidence type="ECO:0000313" key="3">
    <source>
        <dbReference type="Proteomes" id="UP001327027"/>
    </source>
</evidence>
<dbReference type="EMBL" id="JAYKLX010000001">
    <property type="protein sequence ID" value="MEB3343885.1"/>
    <property type="molecule type" value="Genomic_DNA"/>
</dbReference>
<evidence type="ECO:0000313" key="2">
    <source>
        <dbReference type="EMBL" id="MEB3343885.1"/>
    </source>
</evidence>